<gene>
    <name evidence="2" type="ORF">HaLaN_12522</name>
</gene>
<reference evidence="2 3" key="1">
    <citation type="submission" date="2020-02" db="EMBL/GenBank/DDBJ databases">
        <title>Draft genome sequence of Haematococcus lacustris strain NIES-144.</title>
        <authorList>
            <person name="Morimoto D."/>
            <person name="Nakagawa S."/>
            <person name="Yoshida T."/>
            <person name="Sawayama S."/>
        </authorList>
    </citation>
    <scope>NUCLEOTIDE SEQUENCE [LARGE SCALE GENOMIC DNA]</scope>
    <source>
        <strain evidence="2 3">NIES-144</strain>
    </source>
</reference>
<name>A0A699Z0U6_HAELA</name>
<evidence type="ECO:0000313" key="2">
    <source>
        <dbReference type="EMBL" id="GFH16153.1"/>
    </source>
</evidence>
<evidence type="ECO:0000313" key="3">
    <source>
        <dbReference type="Proteomes" id="UP000485058"/>
    </source>
</evidence>
<comment type="caution">
    <text evidence="2">The sequence shown here is derived from an EMBL/GenBank/DDBJ whole genome shotgun (WGS) entry which is preliminary data.</text>
</comment>
<keyword evidence="3" id="KW-1185">Reference proteome</keyword>
<evidence type="ECO:0000256" key="1">
    <source>
        <dbReference type="SAM" id="MobiDB-lite"/>
    </source>
</evidence>
<feature type="non-terminal residue" evidence="2">
    <location>
        <position position="72"/>
    </location>
</feature>
<accession>A0A699Z0U6</accession>
<dbReference type="Proteomes" id="UP000485058">
    <property type="component" value="Unassembled WGS sequence"/>
</dbReference>
<organism evidence="2 3">
    <name type="scientific">Haematococcus lacustris</name>
    <name type="common">Green alga</name>
    <name type="synonym">Haematococcus pluvialis</name>
    <dbReference type="NCBI Taxonomy" id="44745"/>
    <lineage>
        <taxon>Eukaryota</taxon>
        <taxon>Viridiplantae</taxon>
        <taxon>Chlorophyta</taxon>
        <taxon>core chlorophytes</taxon>
        <taxon>Chlorophyceae</taxon>
        <taxon>CS clade</taxon>
        <taxon>Chlamydomonadales</taxon>
        <taxon>Haematococcaceae</taxon>
        <taxon>Haematococcus</taxon>
    </lineage>
</organism>
<proteinExistence type="predicted"/>
<dbReference type="EMBL" id="BLLF01000954">
    <property type="protein sequence ID" value="GFH16153.1"/>
    <property type="molecule type" value="Genomic_DNA"/>
</dbReference>
<feature type="compositionally biased region" description="Basic and acidic residues" evidence="1">
    <location>
        <begin position="33"/>
        <end position="42"/>
    </location>
</feature>
<feature type="region of interest" description="Disordered" evidence="1">
    <location>
        <begin position="24"/>
        <end position="56"/>
    </location>
</feature>
<protein>
    <submittedName>
        <fullName evidence="2">Uncharacterized protein</fullName>
    </submittedName>
</protein>
<dbReference type="AlphaFoldDB" id="A0A699Z0U6"/>
<sequence>MADDVGVIRAEDLFKGIKLQVQYHDPARPGSTADHRSKDSRSKSVPGAGGSVRTPLEDVCDSLHESWLRSSW</sequence>